<evidence type="ECO:0000256" key="1">
    <source>
        <dbReference type="SAM" id="MobiDB-lite"/>
    </source>
</evidence>
<organism evidence="2 3">
    <name type="scientific">Forsythia ovata</name>
    <dbReference type="NCBI Taxonomy" id="205694"/>
    <lineage>
        <taxon>Eukaryota</taxon>
        <taxon>Viridiplantae</taxon>
        <taxon>Streptophyta</taxon>
        <taxon>Embryophyta</taxon>
        <taxon>Tracheophyta</taxon>
        <taxon>Spermatophyta</taxon>
        <taxon>Magnoliopsida</taxon>
        <taxon>eudicotyledons</taxon>
        <taxon>Gunneridae</taxon>
        <taxon>Pentapetalae</taxon>
        <taxon>asterids</taxon>
        <taxon>lamiids</taxon>
        <taxon>Lamiales</taxon>
        <taxon>Oleaceae</taxon>
        <taxon>Forsythieae</taxon>
        <taxon>Forsythia</taxon>
    </lineage>
</organism>
<evidence type="ECO:0000313" key="3">
    <source>
        <dbReference type="Proteomes" id="UP001604277"/>
    </source>
</evidence>
<proteinExistence type="predicted"/>
<gene>
    <name evidence="2" type="ORF">Fot_35050</name>
</gene>
<name>A0ABD1SNF5_9LAMI</name>
<dbReference type="EMBL" id="JBFOLJ010000010">
    <property type="protein sequence ID" value="KAL2501202.1"/>
    <property type="molecule type" value="Genomic_DNA"/>
</dbReference>
<sequence length="128" mass="15361">MLSPTPPPLFLHLPVGRWTKLQPPSPPPIVHENFYFRPINNCQDQNLMFRDELFADNIRNGYRDTNNDMTEIWYRGFPQDGKKINDLDFVREDIERFHNQFGSRSERDFNTDPLRGNESYNERDEDER</sequence>
<feature type="compositionally biased region" description="Basic and acidic residues" evidence="1">
    <location>
        <begin position="101"/>
        <end position="110"/>
    </location>
</feature>
<dbReference type="AlphaFoldDB" id="A0ABD1SNF5"/>
<dbReference type="Proteomes" id="UP001604277">
    <property type="component" value="Unassembled WGS sequence"/>
</dbReference>
<protein>
    <submittedName>
        <fullName evidence="2">Uncharacterized protein</fullName>
    </submittedName>
</protein>
<feature type="region of interest" description="Disordered" evidence="1">
    <location>
        <begin position="101"/>
        <end position="128"/>
    </location>
</feature>
<keyword evidence="3" id="KW-1185">Reference proteome</keyword>
<accession>A0ABD1SNF5</accession>
<comment type="caution">
    <text evidence="2">The sequence shown here is derived from an EMBL/GenBank/DDBJ whole genome shotgun (WGS) entry which is preliminary data.</text>
</comment>
<evidence type="ECO:0000313" key="2">
    <source>
        <dbReference type="EMBL" id="KAL2501202.1"/>
    </source>
</evidence>
<reference evidence="3" key="1">
    <citation type="submission" date="2024-07" db="EMBL/GenBank/DDBJ databases">
        <title>Two chromosome-level genome assemblies of Korean endemic species Abeliophyllum distichum and Forsythia ovata (Oleaceae).</title>
        <authorList>
            <person name="Jang H."/>
        </authorList>
    </citation>
    <scope>NUCLEOTIDE SEQUENCE [LARGE SCALE GENOMIC DNA]</scope>
</reference>